<evidence type="ECO:0000256" key="1">
    <source>
        <dbReference type="SAM" id="Phobius"/>
    </source>
</evidence>
<keyword evidence="1" id="KW-0812">Transmembrane</keyword>
<sequence length="77" mass="8620">MAIRVDCIAANFTNVLEQRLVVMDLHSQHVPPMLRIVLNCFFASVLKFASSSAELSLIPFVAAYLAFQVFMMKMPAD</sequence>
<dbReference type="AlphaFoldDB" id="A3ZSB5"/>
<keyword evidence="1" id="KW-1133">Transmembrane helix</keyword>
<evidence type="ECO:0000313" key="3">
    <source>
        <dbReference type="Proteomes" id="UP000004358"/>
    </source>
</evidence>
<dbReference type="HOGENOM" id="CLU_2631083_0_0_0"/>
<dbReference type="EMBL" id="AANZ01000008">
    <property type="protein sequence ID" value="EAQ80575.1"/>
    <property type="molecule type" value="Genomic_DNA"/>
</dbReference>
<gene>
    <name evidence="2" type="ORF">DSM3645_14555</name>
</gene>
<dbReference type="RefSeq" id="WP_002650809.1">
    <property type="nucleotide sequence ID" value="NZ_CH672376.1"/>
</dbReference>
<keyword evidence="1" id="KW-0472">Membrane</keyword>
<organism evidence="2 3">
    <name type="scientific">Blastopirellula marina DSM 3645</name>
    <dbReference type="NCBI Taxonomy" id="314230"/>
    <lineage>
        <taxon>Bacteria</taxon>
        <taxon>Pseudomonadati</taxon>
        <taxon>Planctomycetota</taxon>
        <taxon>Planctomycetia</taxon>
        <taxon>Pirellulales</taxon>
        <taxon>Pirellulaceae</taxon>
        <taxon>Blastopirellula</taxon>
    </lineage>
</organism>
<name>A3ZSB5_9BACT</name>
<feature type="transmembrane region" description="Helical" evidence="1">
    <location>
        <begin position="55"/>
        <end position="72"/>
    </location>
</feature>
<evidence type="ECO:0000313" key="2">
    <source>
        <dbReference type="EMBL" id="EAQ80575.1"/>
    </source>
</evidence>
<proteinExistence type="predicted"/>
<reference evidence="2 3" key="1">
    <citation type="submission" date="2006-02" db="EMBL/GenBank/DDBJ databases">
        <authorList>
            <person name="Amann R."/>
            <person name="Ferriera S."/>
            <person name="Johnson J."/>
            <person name="Kravitz S."/>
            <person name="Halpern A."/>
            <person name="Remington K."/>
            <person name="Beeson K."/>
            <person name="Tran B."/>
            <person name="Rogers Y.-H."/>
            <person name="Friedman R."/>
            <person name="Venter J.C."/>
        </authorList>
    </citation>
    <scope>NUCLEOTIDE SEQUENCE [LARGE SCALE GENOMIC DNA]</scope>
    <source>
        <strain evidence="2 3">DSM 3645</strain>
    </source>
</reference>
<accession>A3ZSB5</accession>
<dbReference type="Proteomes" id="UP000004358">
    <property type="component" value="Unassembled WGS sequence"/>
</dbReference>
<protein>
    <submittedName>
        <fullName evidence="2">Uncharacterized protein</fullName>
    </submittedName>
</protein>
<comment type="caution">
    <text evidence="2">The sequence shown here is derived from an EMBL/GenBank/DDBJ whole genome shotgun (WGS) entry which is preliminary data.</text>
</comment>